<dbReference type="Gene3D" id="1.10.1200.10">
    <property type="entry name" value="ACP-like"/>
    <property type="match status" value="1"/>
</dbReference>
<dbReference type="PROSITE" id="PS00012">
    <property type="entry name" value="PHOSPHOPANTETHEINE"/>
    <property type="match status" value="1"/>
</dbReference>
<evidence type="ECO:0000259" key="3">
    <source>
        <dbReference type="Pfam" id="PF00550"/>
    </source>
</evidence>
<sequence>MHTSPYAQVAPCVTEISNLTAITHEHIEHWIVHRLSECTGLDPADIDIELPCSAYGLDSLTGVTLTGDLEL</sequence>
<feature type="domain" description="Carrier" evidence="3">
    <location>
        <begin position="30"/>
        <end position="70"/>
    </location>
</feature>
<proteinExistence type="predicted"/>
<dbReference type="SUPFAM" id="SSF47336">
    <property type="entry name" value="ACP-like"/>
    <property type="match status" value="1"/>
</dbReference>
<dbReference type="InterPro" id="IPR009081">
    <property type="entry name" value="PP-bd_ACP"/>
</dbReference>
<evidence type="ECO:0000256" key="2">
    <source>
        <dbReference type="ARBA" id="ARBA00022553"/>
    </source>
</evidence>
<evidence type="ECO:0000313" key="5">
    <source>
        <dbReference type="Proteomes" id="UP000019140"/>
    </source>
</evidence>
<dbReference type="Pfam" id="PF00550">
    <property type="entry name" value="PP-binding"/>
    <property type="match status" value="1"/>
</dbReference>
<keyword evidence="2" id="KW-0597">Phosphoprotein</keyword>
<dbReference type="InterPro" id="IPR006162">
    <property type="entry name" value="Ppantetheine_attach_site"/>
</dbReference>
<reference evidence="4 5" key="1">
    <citation type="journal article" date="2014" name="Nature">
        <title>An environmental bacterial taxon with a large and distinct metabolic repertoire.</title>
        <authorList>
            <person name="Wilson M.C."/>
            <person name="Mori T."/>
            <person name="Ruckert C."/>
            <person name="Uria A.R."/>
            <person name="Helf M.J."/>
            <person name="Takada K."/>
            <person name="Gernert C."/>
            <person name="Steffens U.A."/>
            <person name="Heycke N."/>
            <person name="Schmitt S."/>
            <person name="Rinke C."/>
            <person name="Helfrich E.J."/>
            <person name="Brachmann A.O."/>
            <person name="Gurgui C."/>
            <person name="Wakimoto T."/>
            <person name="Kracht M."/>
            <person name="Crusemann M."/>
            <person name="Hentschel U."/>
            <person name="Abe I."/>
            <person name="Matsunaga S."/>
            <person name="Kalinowski J."/>
            <person name="Takeyama H."/>
            <person name="Piel J."/>
        </authorList>
    </citation>
    <scope>NUCLEOTIDE SEQUENCE [LARGE SCALE GENOMIC DNA]</scope>
    <source>
        <strain evidence="5">TSY2</strain>
    </source>
</reference>
<organism evidence="4 5">
    <name type="scientific">Candidatus Entotheonella gemina</name>
    <dbReference type="NCBI Taxonomy" id="1429439"/>
    <lineage>
        <taxon>Bacteria</taxon>
        <taxon>Pseudomonadati</taxon>
        <taxon>Nitrospinota/Tectimicrobiota group</taxon>
        <taxon>Candidatus Tectimicrobiota</taxon>
        <taxon>Candidatus Entotheonellia</taxon>
        <taxon>Candidatus Entotheonellales</taxon>
        <taxon>Candidatus Entotheonellaceae</taxon>
        <taxon>Candidatus Entotheonella</taxon>
    </lineage>
</organism>
<keyword evidence="5" id="KW-1185">Reference proteome</keyword>
<dbReference type="Proteomes" id="UP000019140">
    <property type="component" value="Unassembled WGS sequence"/>
</dbReference>
<keyword evidence="1" id="KW-0596">Phosphopantetheine</keyword>
<comment type="caution">
    <text evidence="4">The sequence shown here is derived from an EMBL/GenBank/DDBJ whole genome shotgun (WGS) entry which is preliminary data.</text>
</comment>
<protein>
    <recommendedName>
        <fullName evidence="3">Carrier domain-containing protein</fullName>
    </recommendedName>
</protein>
<evidence type="ECO:0000313" key="4">
    <source>
        <dbReference type="EMBL" id="ETW93366.1"/>
    </source>
</evidence>
<dbReference type="EMBL" id="AZHX01002660">
    <property type="protein sequence ID" value="ETW93366.1"/>
    <property type="molecule type" value="Genomic_DNA"/>
</dbReference>
<gene>
    <name evidence="4" type="ORF">ETSY2_51530</name>
</gene>
<dbReference type="InterPro" id="IPR036736">
    <property type="entry name" value="ACP-like_sf"/>
</dbReference>
<dbReference type="AlphaFoldDB" id="W4L7Q8"/>
<accession>W4L7Q8</accession>
<dbReference type="HOGENOM" id="CLU_2732498_0_0_7"/>
<name>W4L7Q8_9BACT</name>
<evidence type="ECO:0000256" key="1">
    <source>
        <dbReference type="ARBA" id="ARBA00022450"/>
    </source>
</evidence>